<dbReference type="PANTHER" id="PTHR36927:SF1">
    <property type="entry name" value="MDO-LIKE PROTEIN"/>
    <property type="match status" value="1"/>
</dbReference>
<feature type="transmembrane region" description="Helical" evidence="1">
    <location>
        <begin position="137"/>
        <end position="156"/>
    </location>
</feature>
<feature type="transmembrane region" description="Helical" evidence="1">
    <location>
        <begin position="163"/>
        <end position="179"/>
    </location>
</feature>
<dbReference type="InterPro" id="IPR050623">
    <property type="entry name" value="Glucan_succinyl_AcylTrfase"/>
</dbReference>
<keyword evidence="1" id="KW-0812">Transmembrane</keyword>
<organism evidence="3 4">
    <name type="scientific">Clostridium beijerinckii</name>
    <name type="common">Clostridium MP</name>
    <dbReference type="NCBI Taxonomy" id="1520"/>
    <lineage>
        <taxon>Bacteria</taxon>
        <taxon>Bacillati</taxon>
        <taxon>Bacillota</taxon>
        <taxon>Clostridia</taxon>
        <taxon>Eubacteriales</taxon>
        <taxon>Clostridiaceae</taxon>
        <taxon>Clostridium</taxon>
    </lineage>
</organism>
<comment type="caution">
    <text evidence="3">The sequence shown here is derived from an EMBL/GenBank/DDBJ whole genome shotgun (WGS) entry which is preliminary data.</text>
</comment>
<dbReference type="EMBL" id="JABTDW010000001">
    <property type="protein sequence ID" value="NSB16553.1"/>
    <property type="molecule type" value="Genomic_DNA"/>
</dbReference>
<feature type="transmembrane region" description="Helical" evidence="1">
    <location>
        <begin position="223"/>
        <end position="240"/>
    </location>
</feature>
<keyword evidence="1" id="KW-0472">Membrane</keyword>
<evidence type="ECO:0000256" key="1">
    <source>
        <dbReference type="SAM" id="Phobius"/>
    </source>
</evidence>
<keyword evidence="1" id="KW-1133">Transmembrane helix</keyword>
<dbReference type="Proteomes" id="UP000822184">
    <property type="component" value="Unassembled WGS sequence"/>
</dbReference>
<feature type="transmembrane region" description="Helical" evidence="1">
    <location>
        <begin position="54"/>
        <end position="75"/>
    </location>
</feature>
<evidence type="ECO:0000313" key="4">
    <source>
        <dbReference type="Proteomes" id="UP000822184"/>
    </source>
</evidence>
<feature type="transmembrane region" description="Helical" evidence="1">
    <location>
        <begin position="322"/>
        <end position="344"/>
    </location>
</feature>
<gene>
    <name evidence="3" type="ORF">BCD95_004812</name>
</gene>
<sequence length="357" mass="41966">MEAHIKNETFMNNLKYLKLIALMLVVLGHSTDIYKGDWVLTSLHESIFYKWISLYVNSIHMQIFVFVSGAVYAYCRIEKKHYRSYVELLKSKLKRLIIPYIFIGALFMIPIEIKAGVSTYNLGYIYSVKNLILGYESGHLWFLMMLFVLFLLYYLLEKIIVRLNFKIIIIFLFCIQMFYSRLPRIFLVNKAIYYMFFFYLGYLIYLNLGSIIKIEGMISKHKVIFLFLGLIIIPILIKLRDNLPQIKIVISIFYNLISDLIALIGIIQMYSVVLTVKSLKLYSGIGKCFDYIDRFNFSIYLLHEPIIFLILIKVINLNPSSLVMSCFLISIIISIIMAEIYYLIKAQLRCLLTRKLT</sequence>
<dbReference type="InterPro" id="IPR002656">
    <property type="entry name" value="Acyl_transf_3_dom"/>
</dbReference>
<dbReference type="GO" id="GO:0016747">
    <property type="term" value="F:acyltransferase activity, transferring groups other than amino-acyl groups"/>
    <property type="evidence" value="ECO:0007669"/>
    <property type="project" value="InterPro"/>
</dbReference>
<name>A0AAE5H9P7_CLOBE</name>
<proteinExistence type="predicted"/>
<feature type="transmembrane region" description="Helical" evidence="1">
    <location>
        <begin position="96"/>
        <end position="117"/>
    </location>
</feature>
<dbReference type="AlphaFoldDB" id="A0AAE5H9P7"/>
<feature type="transmembrane region" description="Helical" evidence="1">
    <location>
        <begin position="191"/>
        <end position="211"/>
    </location>
</feature>
<protein>
    <submittedName>
        <fullName evidence="3">Fucose 4-O-acetylase-like acetyltransferase</fullName>
    </submittedName>
</protein>
<feature type="domain" description="Acyltransferase 3" evidence="2">
    <location>
        <begin position="13"/>
        <end position="338"/>
    </location>
</feature>
<feature type="transmembrane region" description="Helical" evidence="1">
    <location>
        <begin position="16"/>
        <end position="34"/>
    </location>
</feature>
<dbReference type="Pfam" id="PF01757">
    <property type="entry name" value="Acyl_transf_3"/>
    <property type="match status" value="1"/>
</dbReference>
<dbReference type="PANTHER" id="PTHR36927">
    <property type="entry name" value="BLR4337 PROTEIN"/>
    <property type="match status" value="1"/>
</dbReference>
<evidence type="ECO:0000313" key="3">
    <source>
        <dbReference type="EMBL" id="NSB16553.1"/>
    </source>
</evidence>
<reference evidence="3" key="1">
    <citation type="submission" date="2020-06" db="EMBL/GenBank/DDBJ databases">
        <title>Genomic insights into acetone-butanol-ethanol (ABE) fermentation by sequencing solventogenic clostridia strains.</title>
        <authorList>
            <person name="Brown S."/>
        </authorList>
    </citation>
    <scope>NUCLEOTIDE SEQUENCE</scope>
    <source>
        <strain evidence="3">DJ123</strain>
    </source>
</reference>
<evidence type="ECO:0000259" key="2">
    <source>
        <dbReference type="Pfam" id="PF01757"/>
    </source>
</evidence>
<dbReference type="RefSeq" id="WP_077856311.1">
    <property type="nucleotide sequence ID" value="NZ_JABTDW010000001.1"/>
</dbReference>
<accession>A0AAE5H9P7</accession>
<feature type="transmembrane region" description="Helical" evidence="1">
    <location>
        <begin position="252"/>
        <end position="276"/>
    </location>
</feature>
<feature type="transmembrane region" description="Helical" evidence="1">
    <location>
        <begin position="297"/>
        <end position="316"/>
    </location>
</feature>